<organism evidence="2 3">
    <name type="scientific">Araneus ventricosus</name>
    <name type="common">Orbweaver spider</name>
    <name type="synonym">Epeira ventricosa</name>
    <dbReference type="NCBI Taxonomy" id="182803"/>
    <lineage>
        <taxon>Eukaryota</taxon>
        <taxon>Metazoa</taxon>
        <taxon>Ecdysozoa</taxon>
        <taxon>Arthropoda</taxon>
        <taxon>Chelicerata</taxon>
        <taxon>Arachnida</taxon>
        <taxon>Araneae</taxon>
        <taxon>Araneomorphae</taxon>
        <taxon>Entelegynae</taxon>
        <taxon>Araneoidea</taxon>
        <taxon>Araneidae</taxon>
        <taxon>Araneus</taxon>
    </lineage>
</organism>
<accession>A0A4Y2M3K7</accession>
<dbReference type="AlphaFoldDB" id="A0A4Y2M3K7"/>
<protein>
    <submittedName>
        <fullName evidence="2">Uncharacterized protein</fullName>
    </submittedName>
</protein>
<name>A0A4Y2M3K7_ARAVE</name>
<dbReference type="EMBL" id="BGPR01006754">
    <property type="protein sequence ID" value="GBN21551.1"/>
    <property type="molecule type" value="Genomic_DNA"/>
</dbReference>
<proteinExistence type="predicted"/>
<reference evidence="2 3" key="1">
    <citation type="journal article" date="2019" name="Sci. Rep.">
        <title>Orb-weaving spider Araneus ventricosus genome elucidates the spidroin gene catalogue.</title>
        <authorList>
            <person name="Kono N."/>
            <person name="Nakamura H."/>
            <person name="Ohtoshi R."/>
            <person name="Moran D.A.P."/>
            <person name="Shinohara A."/>
            <person name="Yoshida Y."/>
            <person name="Fujiwara M."/>
            <person name="Mori M."/>
            <person name="Tomita M."/>
            <person name="Arakawa K."/>
        </authorList>
    </citation>
    <scope>NUCLEOTIDE SEQUENCE [LARGE SCALE GENOMIC DNA]</scope>
</reference>
<feature type="region of interest" description="Disordered" evidence="1">
    <location>
        <begin position="98"/>
        <end position="120"/>
    </location>
</feature>
<evidence type="ECO:0000313" key="3">
    <source>
        <dbReference type="Proteomes" id="UP000499080"/>
    </source>
</evidence>
<evidence type="ECO:0000313" key="2">
    <source>
        <dbReference type="EMBL" id="GBN21551.1"/>
    </source>
</evidence>
<keyword evidence="3" id="KW-1185">Reference proteome</keyword>
<dbReference type="Proteomes" id="UP000499080">
    <property type="component" value="Unassembled WGS sequence"/>
</dbReference>
<evidence type="ECO:0000256" key="1">
    <source>
        <dbReference type="SAM" id="MobiDB-lite"/>
    </source>
</evidence>
<sequence length="185" mass="21099">MVKPKTGIKPGFIVVNNRFTVRICVIVENGGNVRIYVTVKKRVKVINRDTARICVIRNYIHIVTKSVRCVYGGNSPTSSYRRITLYSRIFRKARSAGNSENSTYSQQFTNKNSNSTLNASRPLTADKLAQRIKLQREIPKTFSLQRRSQSINTHYTVIRARSIYSLPTGRDVTWNHLDINPDLGP</sequence>
<gene>
    <name evidence="2" type="ORF">AVEN_98971_1</name>
</gene>
<comment type="caution">
    <text evidence="2">The sequence shown here is derived from an EMBL/GenBank/DDBJ whole genome shotgun (WGS) entry which is preliminary data.</text>
</comment>